<accession>A0A7T7HH45</accession>
<evidence type="ECO:0000313" key="2">
    <source>
        <dbReference type="Proteomes" id="UP000596083"/>
    </source>
</evidence>
<organism evidence="1 2">
    <name type="scientific">Martelella lutilitoris</name>
    <dbReference type="NCBI Taxonomy" id="2583532"/>
    <lineage>
        <taxon>Bacteria</taxon>
        <taxon>Pseudomonadati</taxon>
        <taxon>Pseudomonadota</taxon>
        <taxon>Alphaproteobacteria</taxon>
        <taxon>Hyphomicrobiales</taxon>
        <taxon>Aurantimonadaceae</taxon>
        <taxon>Martelella</taxon>
    </lineage>
</organism>
<evidence type="ECO:0000313" key="1">
    <source>
        <dbReference type="EMBL" id="QQM29047.1"/>
    </source>
</evidence>
<dbReference type="Pfam" id="PF08809">
    <property type="entry name" value="DUF1799"/>
    <property type="match status" value="1"/>
</dbReference>
<dbReference type="AlphaFoldDB" id="A0A7T7HH45"/>
<protein>
    <submittedName>
        <fullName evidence="1">DUF1799 domain-containing protein</fullName>
    </submittedName>
</protein>
<sequence length="86" mass="9295">MATEAMPETAETETMEIMASNRDSLRAFLSVGTQWRVISSMAGMIWIGLDYNAVDVVMDRLPLPGSVFGDLQVMEAEALAVLNGGN</sequence>
<proteinExistence type="predicted"/>
<dbReference type="EMBL" id="CP066786">
    <property type="protein sequence ID" value="QQM29047.1"/>
    <property type="molecule type" value="Genomic_DNA"/>
</dbReference>
<dbReference type="Proteomes" id="UP000596083">
    <property type="component" value="Chromosome"/>
</dbReference>
<dbReference type="KEGG" id="mlut:JET14_11920"/>
<gene>
    <name evidence="1" type="ORF">JET14_11920</name>
</gene>
<name>A0A7T7HH45_9HYPH</name>
<dbReference type="InterPro" id="IPR014915">
    <property type="entry name" value="Phage_TLS_TfmB"/>
</dbReference>
<dbReference type="RefSeq" id="WP_200333760.1">
    <property type="nucleotide sequence ID" value="NZ_CP066786.1"/>
</dbReference>
<reference evidence="1 2" key="1">
    <citation type="submission" date="2020-12" db="EMBL/GenBank/DDBJ databases">
        <authorList>
            <person name="Zheng R.K."/>
            <person name="Sun C.M."/>
        </authorList>
    </citation>
    <scope>NUCLEOTIDE SEQUENCE [LARGE SCALE GENOMIC DNA]</scope>
    <source>
        <strain evidence="1 2">ZRK001</strain>
    </source>
</reference>